<dbReference type="Pfam" id="PF07940">
    <property type="entry name" value="Hepar_II_III_C"/>
    <property type="match status" value="1"/>
</dbReference>
<dbReference type="GO" id="GO:0016829">
    <property type="term" value="F:lyase activity"/>
    <property type="evidence" value="ECO:0007669"/>
    <property type="project" value="UniProtKB-KW"/>
</dbReference>
<gene>
    <name evidence="7" type="ORF">MSL71_51670</name>
</gene>
<dbReference type="Pfam" id="PF16889">
    <property type="entry name" value="Hepar_II_III_N"/>
    <property type="match status" value="1"/>
</dbReference>
<evidence type="ECO:0000256" key="4">
    <source>
        <dbReference type="ARBA" id="ARBA00023239"/>
    </source>
</evidence>
<evidence type="ECO:0000259" key="6">
    <source>
        <dbReference type="Pfam" id="PF16889"/>
    </source>
</evidence>
<dbReference type="PANTHER" id="PTHR39210">
    <property type="entry name" value="HEPARIN-SULFATE LYASE"/>
    <property type="match status" value="1"/>
</dbReference>
<evidence type="ECO:0000256" key="2">
    <source>
        <dbReference type="ARBA" id="ARBA00022729"/>
    </source>
</evidence>
<dbReference type="SUPFAM" id="SSF48230">
    <property type="entry name" value="Chondroitin AC/alginate lyase"/>
    <property type="match status" value="1"/>
</dbReference>
<keyword evidence="4 7" id="KW-0456">Lyase</keyword>
<evidence type="ECO:0000256" key="3">
    <source>
        <dbReference type="ARBA" id="ARBA00022764"/>
    </source>
</evidence>
<dbReference type="PANTHER" id="PTHR39210:SF1">
    <property type="entry name" value="HEPARIN-SULFATE LYASE"/>
    <property type="match status" value="1"/>
</dbReference>
<evidence type="ECO:0000259" key="5">
    <source>
        <dbReference type="Pfam" id="PF07940"/>
    </source>
</evidence>
<organism evidence="7 8">
    <name type="scientific">Desulfoluna butyratoxydans</name>
    <dbReference type="NCBI Taxonomy" id="231438"/>
    <lineage>
        <taxon>Bacteria</taxon>
        <taxon>Pseudomonadati</taxon>
        <taxon>Thermodesulfobacteriota</taxon>
        <taxon>Desulfobacteria</taxon>
        <taxon>Desulfobacterales</taxon>
        <taxon>Desulfolunaceae</taxon>
        <taxon>Desulfoluna</taxon>
    </lineage>
</organism>
<dbReference type="InterPro" id="IPR031680">
    <property type="entry name" value="Hepar_II_III_N"/>
</dbReference>
<name>A0A4U8YV49_9BACT</name>
<proteinExistence type="predicted"/>
<protein>
    <submittedName>
        <fullName evidence="7">Chondroitin ac/alginate lyase</fullName>
    </submittedName>
</protein>
<evidence type="ECO:0000256" key="1">
    <source>
        <dbReference type="ARBA" id="ARBA00004418"/>
    </source>
</evidence>
<dbReference type="Proteomes" id="UP000507962">
    <property type="component" value="Unassembled WGS sequence"/>
</dbReference>
<evidence type="ECO:0000313" key="8">
    <source>
        <dbReference type="Proteomes" id="UP000507962"/>
    </source>
</evidence>
<keyword evidence="2" id="KW-0732">Signal</keyword>
<dbReference type="InterPro" id="IPR008929">
    <property type="entry name" value="Chondroitin_lyas"/>
</dbReference>
<keyword evidence="8" id="KW-1185">Reference proteome</keyword>
<comment type="subcellular location">
    <subcellularLocation>
        <location evidence="1">Periplasm</location>
    </subcellularLocation>
</comment>
<dbReference type="Gene3D" id="2.70.98.70">
    <property type="match status" value="1"/>
</dbReference>
<accession>A0A4U8YV49</accession>
<feature type="domain" description="Heparin-sulfate lyase N-terminal" evidence="6">
    <location>
        <begin position="40"/>
        <end position="247"/>
    </location>
</feature>
<feature type="domain" description="Heparinase II/III-like C-terminal" evidence="5">
    <location>
        <begin position="315"/>
        <end position="497"/>
    </location>
</feature>
<dbReference type="Gene3D" id="1.50.10.100">
    <property type="entry name" value="Chondroitin AC/alginate lyase"/>
    <property type="match status" value="1"/>
</dbReference>
<dbReference type="AlphaFoldDB" id="A0A4U8YV49"/>
<keyword evidence="3" id="KW-0574">Periplasm</keyword>
<dbReference type="GO" id="GO:0042597">
    <property type="term" value="C:periplasmic space"/>
    <property type="evidence" value="ECO:0007669"/>
    <property type="project" value="UniProtKB-SubCell"/>
</dbReference>
<dbReference type="EMBL" id="CAADHO010000018">
    <property type="protein sequence ID" value="VFQ47467.1"/>
    <property type="molecule type" value="Genomic_DNA"/>
</dbReference>
<reference evidence="7 8" key="1">
    <citation type="submission" date="2019-03" db="EMBL/GenBank/DDBJ databases">
        <authorList>
            <person name="Nijsse B."/>
        </authorList>
    </citation>
    <scope>NUCLEOTIDE SEQUENCE [LARGE SCALE GENOMIC DNA]</scope>
    <source>
        <strain evidence="7">Desulfoluna butyratoxydans MSL71</strain>
    </source>
</reference>
<sequence length="550" mass="63100">MVGSPPQWFTNPFNGHRIEDNGCHWSDGSEFDTGIGDIKTIWEVSRFDWMIVYARAYRLSGDDRYFKAINDWSSDWTQENPLNCGPNWRCAQEASIRVLQTLLAAFILRQHKTPLPGLMRFVSEHCQRIFPTIYYALAQDNNHGTSEAAALYVCGAWLAKVSDTPVLKRKFLKWSRTGRLLLETRVSRLIEKDGSFAQYSVNYHRVVLDTLNMVEFWRRELKLRPFSERFYSRVTGAVEWLCQLVDPYTGDAPNLGANDGARLFVLSTTGFRDYRPSVQLGGFLYKGRALYPGGPWDESLKWLRINNVFKRVTPDRKSCVFKDGGYATLVPGNGGNGVSWGLVRCPIHRFRPGHADALHFDLWTAGQNVLRDAGSFGYNADSIWQSYFPGAEAHNTVQFDGRDQMPRLGRFLFGAWTEMESISDISRDNKTISWSGSYIDYRGCRHQRTVSVDSEQGYCWRIVDVINGPFSYATLRWRLMPGKWVLERDVCRGELADIKVQSDQLAVRRELVQGWESKYYLNRTTLPVWEIEVGAGTTVITTEVRFKDVK</sequence>
<dbReference type="InterPro" id="IPR012480">
    <property type="entry name" value="Hepar_II_III_C"/>
</dbReference>
<evidence type="ECO:0000313" key="7">
    <source>
        <dbReference type="EMBL" id="VFQ47467.1"/>
    </source>
</evidence>